<protein>
    <submittedName>
        <fullName evidence="1">Uncharacterized protein</fullName>
    </submittedName>
</protein>
<name>A0ACC2VNE0_9TREE</name>
<organism evidence="1 2">
    <name type="scientific">Naganishia cerealis</name>
    <dbReference type="NCBI Taxonomy" id="610337"/>
    <lineage>
        <taxon>Eukaryota</taxon>
        <taxon>Fungi</taxon>
        <taxon>Dikarya</taxon>
        <taxon>Basidiomycota</taxon>
        <taxon>Agaricomycotina</taxon>
        <taxon>Tremellomycetes</taxon>
        <taxon>Filobasidiales</taxon>
        <taxon>Filobasidiaceae</taxon>
        <taxon>Naganishia</taxon>
    </lineage>
</organism>
<keyword evidence="2" id="KW-1185">Reference proteome</keyword>
<dbReference type="Proteomes" id="UP001241377">
    <property type="component" value="Unassembled WGS sequence"/>
</dbReference>
<proteinExistence type="predicted"/>
<dbReference type="EMBL" id="JASBWR010000063">
    <property type="protein sequence ID" value="KAJ9100422.1"/>
    <property type="molecule type" value="Genomic_DNA"/>
</dbReference>
<comment type="caution">
    <text evidence="1">The sequence shown here is derived from an EMBL/GenBank/DDBJ whole genome shotgun (WGS) entry which is preliminary data.</text>
</comment>
<evidence type="ECO:0000313" key="1">
    <source>
        <dbReference type="EMBL" id="KAJ9100422.1"/>
    </source>
</evidence>
<sequence length="620" mass="69382">MTSKSSANYELLKELYLGFDLSTQQLKIIATNEKLDHLGTYNVEFDQEFGEKYEVKKGVRVNEQSGEIVSPVAMWLDAIDFLFGKMKQQNFPFDKVVGISGSGQQHGSVYWSLDAPQLLSNLDASTTLASQLKSAFTFPESPNWQDHSTGEEIKVFEDTVGGPEKLAELTGSRAHYRFTGLQIRKLAVRKNPELYRKTHRISLVSSFVASVLSGEITTIEQAEACGMNIYDIKKHDYDHELLSLAAGVHPKADSASEEEREKGIASLKEKLGEVKKVSYDNCGTISSYFVKKFGLNPSARIYPFTGDNLATIISLPLHPNDILLSLGTSTTVLLVTQNFKPSAQYHLFVHPTMPNHYMGMICYCNGALAREKVRDALNEKYSLEKNSWDKFNEVLDSSKKFDNKLGIYFPLGEIVPNASAQFKRSKLANGKIEDVESWDIDEDVSSIVESQSLSARLRAGPMLNGSDSSNSSTPELDESSSGESSKLKKMYHELHSEFGDLYTDGEKHTYGSLTSRPRNTFFVGGASNNLSIVRKMASILGAMDHNYKVEIPNACALGGAYKASWSHTCEKKNQWINYDDYISQNFHFDDLDPVQVKDEWESYFKGMGMLAKMEENLKHD</sequence>
<evidence type="ECO:0000313" key="2">
    <source>
        <dbReference type="Proteomes" id="UP001241377"/>
    </source>
</evidence>
<reference evidence="1" key="1">
    <citation type="submission" date="2023-04" db="EMBL/GenBank/DDBJ databases">
        <title>Draft Genome sequencing of Naganishia species isolated from polar environments using Oxford Nanopore Technology.</title>
        <authorList>
            <person name="Leo P."/>
            <person name="Venkateswaran K."/>
        </authorList>
    </citation>
    <scope>NUCLEOTIDE SEQUENCE</scope>
    <source>
        <strain evidence="1">MNA-CCFEE 5261</strain>
    </source>
</reference>
<accession>A0ACC2VNE0</accession>
<gene>
    <name evidence="1" type="ORF">QFC19_005560</name>
</gene>